<evidence type="ECO:0000259" key="2">
    <source>
        <dbReference type="Pfam" id="PF13456"/>
    </source>
</evidence>
<name>A0A7J6I9Y3_CANSA</name>
<accession>A0A7J6I9Y3</accession>
<organism evidence="3 4">
    <name type="scientific">Cannabis sativa</name>
    <name type="common">Hemp</name>
    <name type="synonym">Marijuana</name>
    <dbReference type="NCBI Taxonomy" id="3483"/>
    <lineage>
        <taxon>Eukaryota</taxon>
        <taxon>Viridiplantae</taxon>
        <taxon>Streptophyta</taxon>
        <taxon>Embryophyta</taxon>
        <taxon>Tracheophyta</taxon>
        <taxon>Spermatophyta</taxon>
        <taxon>Magnoliopsida</taxon>
        <taxon>eudicotyledons</taxon>
        <taxon>Gunneridae</taxon>
        <taxon>Pentapetalae</taxon>
        <taxon>rosids</taxon>
        <taxon>fabids</taxon>
        <taxon>Rosales</taxon>
        <taxon>Cannabaceae</taxon>
        <taxon>Cannabis</taxon>
    </lineage>
</organism>
<dbReference type="AlphaFoldDB" id="A0A7J6I9Y3"/>
<evidence type="ECO:0000313" key="4">
    <source>
        <dbReference type="Proteomes" id="UP000583929"/>
    </source>
</evidence>
<dbReference type="EMBL" id="JAATIQ010000002">
    <property type="protein sequence ID" value="KAF4403809.1"/>
    <property type="molecule type" value="Genomic_DNA"/>
</dbReference>
<dbReference type="Proteomes" id="UP000583929">
    <property type="component" value="Unassembled WGS sequence"/>
</dbReference>
<evidence type="ECO:0000256" key="1">
    <source>
        <dbReference type="SAM" id="MobiDB-lite"/>
    </source>
</evidence>
<dbReference type="CDD" id="cd06222">
    <property type="entry name" value="RNase_H_like"/>
    <property type="match status" value="1"/>
</dbReference>
<sequence length="203" mass="22905">MYWRFCGFENENSKDEISSSWLWFRGCVCWTVRVLESEDGSERENFRGAYRQWGMTVGGGGQWLARLATGQHVNLANLLSFSPQTLKLSLKITAEHLLGLNSLGATIKNCHNQAIADFSIPKLGASTPLFAEAQALLEGLNCTNVRSKWKDKSALSILVELIRESLSYFPNASLQHIPRTDNREAHQNARDALQRDKDFTMRV</sequence>
<feature type="region of interest" description="Disordered" evidence="1">
    <location>
        <begin position="179"/>
        <end position="203"/>
    </location>
</feature>
<reference evidence="3 4" key="1">
    <citation type="journal article" date="2020" name="bioRxiv">
        <title>Sequence and annotation of 42 cannabis genomes reveals extensive copy number variation in cannabinoid synthesis and pathogen resistance genes.</title>
        <authorList>
            <person name="Mckernan K.J."/>
            <person name="Helbert Y."/>
            <person name="Kane L.T."/>
            <person name="Ebling H."/>
            <person name="Zhang L."/>
            <person name="Liu B."/>
            <person name="Eaton Z."/>
            <person name="Mclaughlin S."/>
            <person name="Kingan S."/>
            <person name="Baybayan P."/>
            <person name="Concepcion G."/>
            <person name="Jordan M."/>
            <person name="Riva A."/>
            <person name="Barbazuk W."/>
            <person name="Harkins T."/>
        </authorList>
    </citation>
    <scope>NUCLEOTIDE SEQUENCE [LARGE SCALE GENOMIC DNA]</scope>
    <source>
        <strain evidence="4">cv. Jamaican Lion 4</strain>
        <tissue evidence="3">Leaf</tissue>
    </source>
</reference>
<protein>
    <recommendedName>
        <fullName evidence="2">RNase H type-1 domain-containing protein</fullName>
    </recommendedName>
</protein>
<feature type="domain" description="RNase H type-1" evidence="2">
    <location>
        <begin position="144"/>
        <end position="191"/>
    </location>
</feature>
<keyword evidence="4" id="KW-1185">Reference proteome</keyword>
<dbReference type="InterPro" id="IPR002156">
    <property type="entry name" value="RNaseH_domain"/>
</dbReference>
<dbReference type="GO" id="GO:0004523">
    <property type="term" value="F:RNA-DNA hybrid ribonuclease activity"/>
    <property type="evidence" value="ECO:0007669"/>
    <property type="project" value="InterPro"/>
</dbReference>
<gene>
    <name evidence="3" type="ORF">G4B88_014265</name>
</gene>
<proteinExistence type="predicted"/>
<dbReference type="GO" id="GO:0003676">
    <property type="term" value="F:nucleic acid binding"/>
    <property type="evidence" value="ECO:0007669"/>
    <property type="project" value="InterPro"/>
</dbReference>
<dbReference type="Pfam" id="PF13456">
    <property type="entry name" value="RVT_3"/>
    <property type="match status" value="1"/>
</dbReference>
<evidence type="ECO:0000313" key="3">
    <source>
        <dbReference type="EMBL" id="KAF4403809.1"/>
    </source>
</evidence>
<comment type="caution">
    <text evidence="3">The sequence shown here is derived from an EMBL/GenBank/DDBJ whole genome shotgun (WGS) entry which is preliminary data.</text>
</comment>
<dbReference type="InterPro" id="IPR044730">
    <property type="entry name" value="RNase_H-like_dom_plant"/>
</dbReference>